<evidence type="ECO:0000313" key="1">
    <source>
        <dbReference type="EMBL" id="BBM85090.1"/>
    </source>
</evidence>
<dbReference type="AlphaFoldDB" id="A0A5S9IP29"/>
<organism evidence="1 2">
    <name type="scientific">Uabimicrobium amorphum</name>
    <dbReference type="NCBI Taxonomy" id="2596890"/>
    <lineage>
        <taxon>Bacteria</taxon>
        <taxon>Pseudomonadati</taxon>
        <taxon>Planctomycetota</taxon>
        <taxon>Candidatus Uabimicrobiia</taxon>
        <taxon>Candidatus Uabimicrobiales</taxon>
        <taxon>Candidatus Uabimicrobiaceae</taxon>
        <taxon>Candidatus Uabimicrobium</taxon>
    </lineage>
</organism>
<keyword evidence="2" id="KW-1185">Reference proteome</keyword>
<evidence type="ECO:0000313" key="2">
    <source>
        <dbReference type="Proteomes" id="UP000326354"/>
    </source>
</evidence>
<protein>
    <submittedName>
        <fullName evidence="1">Uncharacterized protein</fullName>
    </submittedName>
</protein>
<reference evidence="1 2" key="1">
    <citation type="submission" date="2019-08" db="EMBL/GenBank/DDBJ databases">
        <title>Complete genome sequence of Candidatus Uab amorphum.</title>
        <authorList>
            <person name="Shiratori T."/>
            <person name="Suzuki S."/>
            <person name="Kakizawa Y."/>
            <person name="Ishida K."/>
        </authorList>
    </citation>
    <scope>NUCLEOTIDE SEQUENCE [LARGE SCALE GENOMIC DNA]</scope>
    <source>
        <strain evidence="1 2">SRT547</strain>
    </source>
</reference>
<dbReference type="SUPFAM" id="SSF56935">
    <property type="entry name" value="Porins"/>
    <property type="match status" value="2"/>
</dbReference>
<dbReference type="KEGG" id="uam:UABAM_03453"/>
<name>A0A5S9IP29_UABAM</name>
<accession>A0A5S9IP29</accession>
<dbReference type="RefSeq" id="WP_151969210.1">
    <property type="nucleotide sequence ID" value="NZ_AP019860.1"/>
</dbReference>
<dbReference type="EMBL" id="AP019860">
    <property type="protein sequence ID" value="BBM85090.1"/>
    <property type="molecule type" value="Genomic_DNA"/>
</dbReference>
<sequence>MQTYYCALVFILISFCHSQNIKISRHVNFQFSENVNYSSNLFLADDQDGNRTEDLVLSHSFSMNHAQQRRLFSYSLNYNFGYNTFLLNDNFNFASHNFATQISIPRKNYSLSLSSILGASSELASLEFNDFIVTYQNTNAANVSWQINPKWNVNAGASYQAVRFPDLDDSDSDIFSFSFNTNYRINDRVSWNVGTQYNIIIGGEVQGIPAVNLGLAINSQLPGIYWLDNISFSFGFTVDGSFDNPLLFNFGAAGAISKQLNWTFNGSRILTFSLIEDVQIQTNVNFSLIYNLNEYISPNIQIGFLHTELQDEDNLIGLVISTSYGYSPTNWCSMSINYNFNTRDDGDSLFLGHNISYSINFSF</sequence>
<proteinExistence type="predicted"/>
<dbReference type="Proteomes" id="UP000326354">
    <property type="component" value="Chromosome"/>
</dbReference>
<gene>
    <name evidence="1" type="ORF">UABAM_03453</name>
</gene>